<feature type="region of interest" description="Disordered" evidence="1">
    <location>
        <begin position="1"/>
        <end position="38"/>
    </location>
</feature>
<evidence type="ECO:0000313" key="3">
    <source>
        <dbReference type="Proteomes" id="UP001482620"/>
    </source>
</evidence>
<organism evidence="2 3">
    <name type="scientific">Ilyodon furcidens</name>
    <name type="common">goldbreast splitfin</name>
    <dbReference type="NCBI Taxonomy" id="33524"/>
    <lineage>
        <taxon>Eukaryota</taxon>
        <taxon>Metazoa</taxon>
        <taxon>Chordata</taxon>
        <taxon>Craniata</taxon>
        <taxon>Vertebrata</taxon>
        <taxon>Euteleostomi</taxon>
        <taxon>Actinopterygii</taxon>
        <taxon>Neopterygii</taxon>
        <taxon>Teleostei</taxon>
        <taxon>Neoteleostei</taxon>
        <taxon>Acanthomorphata</taxon>
        <taxon>Ovalentaria</taxon>
        <taxon>Atherinomorphae</taxon>
        <taxon>Cyprinodontiformes</taxon>
        <taxon>Goodeidae</taxon>
        <taxon>Ilyodon</taxon>
    </lineage>
</organism>
<keyword evidence="3" id="KW-1185">Reference proteome</keyword>
<comment type="caution">
    <text evidence="2">The sequence shown here is derived from an EMBL/GenBank/DDBJ whole genome shotgun (WGS) entry which is preliminary data.</text>
</comment>
<dbReference type="Proteomes" id="UP001482620">
    <property type="component" value="Unassembled WGS sequence"/>
</dbReference>
<evidence type="ECO:0000313" key="2">
    <source>
        <dbReference type="EMBL" id="MEQ2250117.1"/>
    </source>
</evidence>
<feature type="compositionally biased region" description="Polar residues" evidence="1">
    <location>
        <begin position="8"/>
        <end position="17"/>
    </location>
</feature>
<accession>A0ABV0V1Z6</accession>
<reference evidence="2 3" key="1">
    <citation type="submission" date="2021-06" db="EMBL/GenBank/DDBJ databases">
        <authorList>
            <person name="Palmer J.M."/>
        </authorList>
    </citation>
    <scope>NUCLEOTIDE SEQUENCE [LARGE SCALE GENOMIC DNA]</scope>
    <source>
        <strain evidence="3">if_2019</strain>
        <tissue evidence="2">Muscle</tissue>
    </source>
</reference>
<name>A0ABV0V1Z6_9TELE</name>
<proteinExistence type="predicted"/>
<sequence>MVNGAMTEFSSAVSGNRPTAAAPVQSGTAASREHAMAANRDYISQPRLRGGHLSLNISCQDVMTVDH</sequence>
<evidence type="ECO:0000256" key="1">
    <source>
        <dbReference type="SAM" id="MobiDB-lite"/>
    </source>
</evidence>
<protein>
    <submittedName>
        <fullName evidence="2">Uncharacterized protein</fullName>
    </submittedName>
</protein>
<dbReference type="EMBL" id="JAHRIQ010088573">
    <property type="protein sequence ID" value="MEQ2250117.1"/>
    <property type="molecule type" value="Genomic_DNA"/>
</dbReference>
<gene>
    <name evidence="2" type="ORF">ILYODFUR_036518</name>
</gene>